<dbReference type="InterPro" id="IPR036097">
    <property type="entry name" value="HisK_dim/P_sf"/>
</dbReference>
<dbReference type="SUPFAM" id="SSF47384">
    <property type="entry name" value="Homodimeric domain of signal transducing histidine kinase"/>
    <property type="match status" value="1"/>
</dbReference>
<evidence type="ECO:0000256" key="1">
    <source>
        <dbReference type="ARBA" id="ARBA00000085"/>
    </source>
</evidence>
<dbReference type="STRING" id="120956.SAMN05421791_1037"/>
<accession>A0A1G7RE42</accession>
<keyword evidence="3 5" id="KW-0808">Transferase</keyword>
<evidence type="ECO:0000256" key="2">
    <source>
        <dbReference type="ARBA" id="ARBA00012438"/>
    </source>
</evidence>
<protein>
    <recommendedName>
        <fullName evidence="2">histidine kinase</fullName>
        <ecNumber evidence="2">2.7.13.3</ecNumber>
    </recommendedName>
</protein>
<sequence>MILKNIELKKDHFNSIQKTNELSKKLDSILHEIKNPLAVLSGDMGMLNTIYEPDDERVKRILSRMTRSEKRIQDYVNNLQIGQNMADRELDIRTIKSKDLLYMIKKELDCWEDNLSFRCKLKDLSQTSIWT</sequence>
<gene>
    <name evidence="5" type="ORF">SAMN05421791_1037</name>
</gene>
<organism evidence="5 6">
    <name type="scientific">Facklamia miroungae</name>
    <dbReference type="NCBI Taxonomy" id="120956"/>
    <lineage>
        <taxon>Bacteria</taxon>
        <taxon>Bacillati</taxon>
        <taxon>Bacillota</taxon>
        <taxon>Bacilli</taxon>
        <taxon>Lactobacillales</taxon>
        <taxon>Aerococcaceae</taxon>
        <taxon>Facklamia</taxon>
    </lineage>
</organism>
<comment type="catalytic activity">
    <reaction evidence="1">
        <text>ATP + protein L-histidine = ADP + protein N-phospho-L-histidine.</text>
        <dbReference type="EC" id="2.7.13.3"/>
    </reaction>
</comment>
<proteinExistence type="predicted"/>
<dbReference type="Gene3D" id="1.10.287.130">
    <property type="match status" value="1"/>
</dbReference>
<dbReference type="Pfam" id="PF00512">
    <property type="entry name" value="HisKA"/>
    <property type="match status" value="1"/>
</dbReference>
<dbReference type="CDD" id="cd00082">
    <property type="entry name" value="HisKA"/>
    <property type="match status" value="1"/>
</dbReference>
<keyword evidence="6" id="KW-1185">Reference proteome</keyword>
<reference evidence="5 6" key="1">
    <citation type="submission" date="2016-10" db="EMBL/GenBank/DDBJ databases">
        <authorList>
            <person name="de Groot N.N."/>
        </authorList>
    </citation>
    <scope>NUCLEOTIDE SEQUENCE [LARGE SCALE GENOMIC DNA]</scope>
    <source>
        <strain evidence="5 6">ATCC BAA-466</strain>
    </source>
</reference>
<dbReference type="Proteomes" id="UP000199708">
    <property type="component" value="Unassembled WGS sequence"/>
</dbReference>
<feature type="domain" description="Signal transduction histidine kinase dimerisation/phosphoacceptor" evidence="4">
    <location>
        <begin position="26"/>
        <end position="79"/>
    </location>
</feature>
<evidence type="ECO:0000313" key="6">
    <source>
        <dbReference type="Proteomes" id="UP000199708"/>
    </source>
</evidence>
<dbReference type="EMBL" id="FNCK01000003">
    <property type="protein sequence ID" value="SDG09013.1"/>
    <property type="molecule type" value="Genomic_DNA"/>
</dbReference>
<evidence type="ECO:0000256" key="3">
    <source>
        <dbReference type="ARBA" id="ARBA00022777"/>
    </source>
</evidence>
<dbReference type="GO" id="GO:0000155">
    <property type="term" value="F:phosphorelay sensor kinase activity"/>
    <property type="evidence" value="ECO:0007669"/>
    <property type="project" value="InterPro"/>
</dbReference>
<dbReference type="InterPro" id="IPR003661">
    <property type="entry name" value="HisK_dim/P_dom"/>
</dbReference>
<name>A0A1G7RE42_9LACT</name>
<dbReference type="EC" id="2.7.13.3" evidence="2"/>
<keyword evidence="3 5" id="KW-0418">Kinase</keyword>
<dbReference type="AlphaFoldDB" id="A0A1G7RE42"/>
<evidence type="ECO:0000313" key="5">
    <source>
        <dbReference type="EMBL" id="SDG09013.1"/>
    </source>
</evidence>
<evidence type="ECO:0000259" key="4">
    <source>
        <dbReference type="Pfam" id="PF00512"/>
    </source>
</evidence>
<dbReference type="RefSeq" id="WP_168427162.1">
    <property type="nucleotide sequence ID" value="NZ_FNCK01000003.1"/>
</dbReference>